<proteinExistence type="predicted"/>
<dbReference type="Proteomes" id="UP000234681">
    <property type="component" value="Chromosome 10"/>
</dbReference>
<name>A6HJ03_RAT</name>
<gene>
    <name evidence="1" type="ORF">rCG_34633</name>
</gene>
<reference evidence="1 2" key="1">
    <citation type="submission" date="2005-07" db="EMBL/GenBank/DDBJ databases">
        <authorList>
            <person name="Mural R.J."/>
            <person name="Li P.W."/>
            <person name="Adams M.D."/>
            <person name="Amanatides P.G."/>
            <person name="Baden-Tillson H."/>
            <person name="Barnstead M."/>
            <person name="Chin S.H."/>
            <person name="Dew I."/>
            <person name="Evans C.A."/>
            <person name="Ferriera S."/>
            <person name="Flanigan M."/>
            <person name="Fosler C."/>
            <person name="Glodek A."/>
            <person name="Gu Z."/>
            <person name="Holt R.A."/>
            <person name="Jennings D."/>
            <person name="Kraft C.L."/>
            <person name="Lu F."/>
            <person name="Nguyen T."/>
            <person name="Nusskern D.R."/>
            <person name="Pfannkoch C.M."/>
            <person name="Sitter C."/>
            <person name="Sutton G.G."/>
            <person name="Venter J.C."/>
            <person name="Wang Z."/>
            <person name="Woodage T."/>
            <person name="Zheng X.H."/>
            <person name="Zhong F."/>
        </authorList>
    </citation>
    <scope>NUCLEOTIDE SEQUENCE [LARGE SCALE GENOMIC DNA]</scope>
    <source>
        <strain>BN</strain>
        <strain evidence="2">Sprague-Dawley</strain>
    </source>
</reference>
<sequence>MRQRRKGGSQRGCAGIFRHALALSAGQTSVKLKMWEDRAPLSPAPTPGDNWFPCNCPAEGDVGQFITGGELRQAGWSQRMSAS</sequence>
<evidence type="ECO:0000313" key="1">
    <source>
        <dbReference type="EMBL" id="EDM06008.1"/>
    </source>
</evidence>
<accession>A6HJ03</accession>
<protein>
    <submittedName>
        <fullName evidence="1">RCG34633</fullName>
    </submittedName>
</protein>
<evidence type="ECO:0000313" key="2">
    <source>
        <dbReference type="Proteomes" id="UP000234681"/>
    </source>
</evidence>
<dbReference type="EMBL" id="CH473948">
    <property type="protein sequence ID" value="EDM06008.1"/>
    <property type="molecule type" value="Genomic_DNA"/>
</dbReference>
<dbReference type="AlphaFoldDB" id="A6HJ03"/>
<organism evidence="1 2">
    <name type="scientific">Rattus norvegicus</name>
    <name type="common">Rat</name>
    <dbReference type="NCBI Taxonomy" id="10116"/>
    <lineage>
        <taxon>Eukaryota</taxon>
        <taxon>Metazoa</taxon>
        <taxon>Chordata</taxon>
        <taxon>Craniata</taxon>
        <taxon>Vertebrata</taxon>
        <taxon>Euteleostomi</taxon>
        <taxon>Mammalia</taxon>
        <taxon>Eutheria</taxon>
        <taxon>Euarchontoglires</taxon>
        <taxon>Glires</taxon>
        <taxon>Rodentia</taxon>
        <taxon>Myomorpha</taxon>
        <taxon>Muroidea</taxon>
        <taxon>Muridae</taxon>
        <taxon>Murinae</taxon>
        <taxon>Rattus</taxon>
    </lineage>
</organism>